<proteinExistence type="predicted"/>
<dbReference type="EMBL" id="NDWU01000008">
    <property type="protein sequence ID" value="PUA32639.1"/>
    <property type="molecule type" value="Genomic_DNA"/>
</dbReference>
<organism evidence="2 3">
    <name type="scientific">Candidatus Terraquivivens tikiterensis</name>
    <dbReference type="NCBI Taxonomy" id="1980982"/>
    <lineage>
        <taxon>Archaea</taxon>
        <taxon>Nitrososphaerota</taxon>
        <taxon>Candidatus Wolframiiraptoraceae</taxon>
        <taxon>Candidatus Terraquivivens</taxon>
    </lineage>
</organism>
<gene>
    <name evidence="2" type="ORF">B9J98_04085</name>
</gene>
<name>A0A2R7Y5H9_9ARCH</name>
<evidence type="ECO:0000313" key="3">
    <source>
        <dbReference type="Proteomes" id="UP000244066"/>
    </source>
</evidence>
<sequence>MGAWINKFTGVLLGIVLVIGMLIGLYGYPYFFEPITKTVTWKETETSTIVSVIENTVTKTTTKTTTVTVPETVIVNKTVTVTDTFAIITVPSGLNLTKYRTWELSPFSVDSPELKKVVFYNKFVPYFLFWDKAYDEPDKLCRVVFWTVVPNLILEITKDNPEAHGAIIVFADYSKCPLWRAPRSEVEKKLNASDVVHLGFYHTGALYYEKKFNVTFDLAIIPVFYEGEYYTSGRTPVRILGTTDDLKYLADYLIRNYPNVHEKLNWRYITEAPYYGFDERIVLAHLNVINHFWYGHTFYRLLNSTEGFVPWRPMVALIVLGSLKSLDELPPDVKIVMRAWVYARAWWEPNPGCEPCTYP</sequence>
<protein>
    <submittedName>
        <fullName evidence="2">Uncharacterized protein</fullName>
    </submittedName>
</protein>
<accession>A0A2R7Y5H9</accession>
<keyword evidence="1" id="KW-0472">Membrane</keyword>
<feature type="transmembrane region" description="Helical" evidence="1">
    <location>
        <begin position="12"/>
        <end position="32"/>
    </location>
</feature>
<comment type="caution">
    <text evidence="2">The sequence shown here is derived from an EMBL/GenBank/DDBJ whole genome shotgun (WGS) entry which is preliminary data.</text>
</comment>
<dbReference type="Proteomes" id="UP000244066">
    <property type="component" value="Unassembled WGS sequence"/>
</dbReference>
<evidence type="ECO:0000256" key="1">
    <source>
        <dbReference type="SAM" id="Phobius"/>
    </source>
</evidence>
<keyword evidence="1" id="KW-1133">Transmembrane helix</keyword>
<reference evidence="2 3" key="1">
    <citation type="submission" date="2017-04" db="EMBL/GenBank/DDBJ databases">
        <title>Draft Aigarchaeota genome from a New Zealand hot spring.</title>
        <authorList>
            <person name="Reysenbach A.-L."/>
            <person name="Donaho J.A."/>
            <person name="Gerhart J."/>
            <person name="Kelley J.F."/>
            <person name="Kouba K."/>
            <person name="Podar M."/>
            <person name="Stott M."/>
        </authorList>
    </citation>
    <scope>NUCLEOTIDE SEQUENCE [LARGE SCALE GENOMIC DNA]</scope>
    <source>
        <strain evidence="2">NZ13_MG1</strain>
    </source>
</reference>
<keyword evidence="1" id="KW-0812">Transmembrane</keyword>
<evidence type="ECO:0000313" key="2">
    <source>
        <dbReference type="EMBL" id="PUA32639.1"/>
    </source>
</evidence>
<dbReference type="AlphaFoldDB" id="A0A2R7Y5H9"/>